<keyword evidence="3" id="KW-1185">Reference proteome</keyword>
<organism evidence="2 3">
    <name type="scientific">Trifolium medium</name>
    <dbReference type="NCBI Taxonomy" id="97028"/>
    <lineage>
        <taxon>Eukaryota</taxon>
        <taxon>Viridiplantae</taxon>
        <taxon>Streptophyta</taxon>
        <taxon>Embryophyta</taxon>
        <taxon>Tracheophyta</taxon>
        <taxon>Spermatophyta</taxon>
        <taxon>Magnoliopsida</taxon>
        <taxon>eudicotyledons</taxon>
        <taxon>Gunneridae</taxon>
        <taxon>Pentapetalae</taxon>
        <taxon>rosids</taxon>
        <taxon>fabids</taxon>
        <taxon>Fabales</taxon>
        <taxon>Fabaceae</taxon>
        <taxon>Papilionoideae</taxon>
        <taxon>50 kb inversion clade</taxon>
        <taxon>NPAAA clade</taxon>
        <taxon>Hologalegina</taxon>
        <taxon>IRL clade</taxon>
        <taxon>Trifolieae</taxon>
        <taxon>Trifolium</taxon>
    </lineage>
</organism>
<dbReference type="AlphaFoldDB" id="A0A392Q7L9"/>
<dbReference type="EMBL" id="LXQA010119631">
    <property type="protein sequence ID" value="MCI20393.1"/>
    <property type="molecule type" value="Genomic_DNA"/>
</dbReference>
<feature type="region of interest" description="Disordered" evidence="1">
    <location>
        <begin position="1"/>
        <end position="34"/>
    </location>
</feature>
<dbReference type="Proteomes" id="UP000265520">
    <property type="component" value="Unassembled WGS sequence"/>
</dbReference>
<evidence type="ECO:0000313" key="3">
    <source>
        <dbReference type="Proteomes" id="UP000265520"/>
    </source>
</evidence>
<evidence type="ECO:0000256" key="1">
    <source>
        <dbReference type="SAM" id="MobiDB-lite"/>
    </source>
</evidence>
<protein>
    <submittedName>
        <fullName evidence="2">Uncharacterized protein</fullName>
    </submittedName>
</protein>
<feature type="compositionally biased region" description="Polar residues" evidence="1">
    <location>
        <begin position="1"/>
        <end position="13"/>
    </location>
</feature>
<proteinExistence type="predicted"/>
<evidence type="ECO:0000313" key="2">
    <source>
        <dbReference type="EMBL" id="MCI20393.1"/>
    </source>
</evidence>
<reference evidence="2 3" key="1">
    <citation type="journal article" date="2018" name="Front. Plant Sci.">
        <title>Red Clover (Trifolium pratense) and Zigzag Clover (T. medium) - A Picture of Genomic Similarities and Differences.</title>
        <authorList>
            <person name="Dluhosova J."/>
            <person name="Istvanek J."/>
            <person name="Nedelnik J."/>
            <person name="Repkova J."/>
        </authorList>
    </citation>
    <scope>NUCLEOTIDE SEQUENCE [LARGE SCALE GENOMIC DNA]</scope>
    <source>
        <strain evidence="3">cv. 10/8</strain>
        <tissue evidence="2">Leaf</tissue>
    </source>
</reference>
<sequence length="34" mass="3681">MIRKTTANPTDNADVNLKESAQRMSTGIDMGSVQ</sequence>
<feature type="non-terminal residue" evidence="2">
    <location>
        <position position="34"/>
    </location>
</feature>
<comment type="caution">
    <text evidence="2">The sequence shown here is derived from an EMBL/GenBank/DDBJ whole genome shotgun (WGS) entry which is preliminary data.</text>
</comment>
<name>A0A392Q7L9_9FABA</name>
<accession>A0A392Q7L9</accession>